<keyword evidence="2" id="KW-1185">Reference proteome</keyword>
<dbReference type="RefSeq" id="XP_014148914.1">
    <property type="nucleotide sequence ID" value="XM_014293439.1"/>
</dbReference>
<dbReference type="GeneID" id="25912957"/>
<gene>
    <name evidence="1" type="ORF">SARC_12453</name>
</gene>
<reference evidence="1 2" key="1">
    <citation type="submission" date="2011-02" db="EMBL/GenBank/DDBJ databases">
        <title>The Genome Sequence of Sphaeroforma arctica JP610.</title>
        <authorList>
            <consortium name="The Broad Institute Genome Sequencing Platform"/>
            <person name="Russ C."/>
            <person name="Cuomo C."/>
            <person name="Young S.K."/>
            <person name="Zeng Q."/>
            <person name="Gargeya S."/>
            <person name="Alvarado L."/>
            <person name="Berlin A."/>
            <person name="Chapman S.B."/>
            <person name="Chen Z."/>
            <person name="Freedman E."/>
            <person name="Gellesch M."/>
            <person name="Goldberg J."/>
            <person name="Griggs A."/>
            <person name="Gujja S."/>
            <person name="Heilman E."/>
            <person name="Heiman D."/>
            <person name="Howarth C."/>
            <person name="Mehta T."/>
            <person name="Neiman D."/>
            <person name="Pearson M."/>
            <person name="Roberts A."/>
            <person name="Saif S."/>
            <person name="Shea T."/>
            <person name="Shenoy N."/>
            <person name="Sisk P."/>
            <person name="Stolte C."/>
            <person name="Sykes S."/>
            <person name="White J."/>
            <person name="Yandava C."/>
            <person name="Burger G."/>
            <person name="Gray M.W."/>
            <person name="Holland P.W.H."/>
            <person name="King N."/>
            <person name="Lang F.B.F."/>
            <person name="Roger A.J."/>
            <person name="Ruiz-Trillo I."/>
            <person name="Haas B."/>
            <person name="Nusbaum C."/>
            <person name="Birren B."/>
        </authorList>
    </citation>
    <scope>NUCLEOTIDE SEQUENCE [LARGE SCALE GENOMIC DNA]</scope>
    <source>
        <strain evidence="1 2">JP610</strain>
    </source>
</reference>
<dbReference type="AlphaFoldDB" id="A0A0L0FE17"/>
<sequence>MDANMQDQVQAHAENIEEAITQAAKVVSATVAPVAEKIVEATTAPVLEKVQATSDAFTDQVKGFDYQPYLDHAYDAYEQFVPYVESVSGQVYNGYVSAAGEMHKFVETSTEQARLFADHIELEDNLHLARQNAYKAYERSYEAAIKSSEVLDEYLVSSRAQLQDYDHVIPLGFLPAEHERYEPLVLLGSVMMALTIITWAVAGTATPIQNTGAVDNTEDITTDANDDAMPTPMSTEEAAERLAADRSVLNMSLNRSSMNDSFNASGMMDIPIHENKENSFIKPANVSVMGQSNNTSLLSKSNNNSMMEKSLPLGVKSVDSSFHNNNNRSQLNESFAAKSNNTSFALGPQSTNASMIEKDLDTSKTLDASSGNIGQTA</sequence>
<accession>A0A0L0FE17</accession>
<dbReference type="Proteomes" id="UP000054560">
    <property type="component" value="Unassembled WGS sequence"/>
</dbReference>
<name>A0A0L0FE17_9EUKA</name>
<proteinExistence type="predicted"/>
<organism evidence="1 2">
    <name type="scientific">Sphaeroforma arctica JP610</name>
    <dbReference type="NCBI Taxonomy" id="667725"/>
    <lineage>
        <taxon>Eukaryota</taxon>
        <taxon>Ichthyosporea</taxon>
        <taxon>Ichthyophonida</taxon>
        <taxon>Sphaeroforma</taxon>
    </lineage>
</organism>
<protein>
    <submittedName>
        <fullName evidence="1">Uncharacterized protein</fullName>
    </submittedName>
</protein>
<evidence type="ECO:0000313" key="1">
    <source>
        <dbReference type="EMBL" id="KNC75012.1"/>
    </source>
</evidence>
<evidence type="ECO:0000313" key="2">
    <source>
        <dbReference type="Proteomes" id="UP000054560"/>
    </source>
</evidence>
<dbReference type="EMBL" id="KQ243910">
    <property type="protein sequence ID" value="KNC75012.1"/>
    <property type="molecule type" value="Genomic_DNA"/>
</dbReference>